<proteinExistence type="predicted"/>
<dbReference type="WBParaSite" id="TASK_0000834601-mRNA-1">
    <property type="protein sequence ID" value="TASK_0000834601-mRNA-1"/>
    <property type="gene ID" value="TASK_0000834601"/>
</dbReference>
<dbReference type="EMBL" id="UYRS01018780">
    <property type="protein sequence ID" value="VDK40078.1"/>
    <property type="molecule type" value="Genomic_DNA"/>
</dbReference>
<organism evidence="3">
    <name type="scientific">Taenia asiatica</name>
    <name type="common">Asian tapeworm</name>
    <dbReference type="NCBI Taxonomy" id="60517"/>
    <lineage>
        <taxon>Eukaryota</taxon>
        <taxon>Metazoa</taxon>
        <taxon>Spiralia</taxon>
        <taxon>Lophotrochozoa</taxon>
        <taxon>Platyhelminthes</taxon>
        <taxon>Cestoda</taxon>
        <taxon>Eucestoda</taxon>
        <taxon>Cyclophyllidea</taxon>
        <taxon>Taeniidae</taxon>
        <taxon>Taenia</taxon>
    </lineage>
</organism>
<protein>
    <submittedName>
        <fullName evidence="1 3">Uncharacterized protein</fullName>
    </submittedName>
</protein>
<evidence type="ECO:0000313" key="1">
    <source>
        <dbReference type="EMBL" id="VDK40078.1"/>
    </source>
</evidence>
<dbReference type="Proteomes" id="UP000282613">
    <property type="component" value="Unassembled WGS sequence"/>
</dbReference>
<sequence>MDSRPVPKSLPTAPIIMRANPASHQTSTRLREHLTTPSLISLGASTGSIPPRHVDLGPELSSRNCLASFHLIDRCATKLLLVVHSLGLDG</sequence>
<evidence type="ECO:0000313" key="2">
    <source>
        <dbReference type="Proteomes" id="UP000282613"/>
    </source>
</evidence>
<name>A0A0R3WCC3_TAEAS</name>
<reference evidence="3" key="1">
    <citation type="submission" date="2017-02" db="UniProtKB">
        <authorList>
            <consortium name="WormBaseParasite"/>
        </authorList>
    </citation>
    <scope>IDENTIFICATION</scope>
</reference>
<reference evidence="1 2" key="2">
    <citation type="submission" date="2018-11" db="EMBL/GenBank/DDBJ databases">
        <authorList>
            <consortium name="Pathogen Informatics"/>
        </authorList>
    </citation>
    <scope>NUCLEOTIDE SEQUENCE [LARGE SCALE GENOMIC DNA]</scope>
</reference>
<keyword evidence="2" id="KW-1185">Reference proteome</keyword>
<dbReference type="AlphaFoldDB" id="A0A0R3WCC3"/>
<evidence type="ECO:0000313" key="3">
    <source>
        <dbReference type="WBParaSite" id="TASK_0000834601-mRNA-1"/>
    </source>
</evidence>
<accession>A0A0R3WCC3</accession>
<gene>
    <name evidence="1" type="ORF">TASK_LOCUS8347</name>
</gene>